<dbReference type="PROSITE" id="PS51186">
    <property type="entry name" value="GNAT"/>
    <property type="match status" value="1"/>
</dbReference>
<dbReference type="InterPro" id="IPR016181">
    <property type="entry name" value="Acyl_CoA_acyltransferase"/>
</dbReference>
<dbReference type="RefSeq" id="WP_095260361.1">
    <property type="nucleotide sequence ID" value="NZ_NPBV01000002.1"/>
</dbReference>
<dbReference type="AlphaFoldDB" id="A0A268AEF5"/>
<gene>
    <name evidence="2" type="ORF">CHH64_01975</name>
</gene>
<organism evidence="2 3">
    <name type="scientific">Terribacillus saccharophilus</name>
    <dbReference type="NCBI Taxonomy" id="361277"/>
    <lineage>
        <taxon>Bacteria</taxon>
        <taxon>Bacillati</taxon>
        <taxon>Bacillota</taxon>
        <taxon>Bacilli</taxon>
        <taxon>Bacillales</taxon>
        <taxon>Bacillaceae</taxon>
        <taxon>Terribacillus</taxon>
    </lineage>
</organism>
<dbReference type="InterPro" id="IPR000182">
    <property type="entry name" value="GNAT_dom"/>
</dbReference>
<accession>A0A268AEF5</accession>
<dbReference type="Pfam" id="PF00583">
    <property type="entry name" value="Acetyltransf_1"/>
    <property type="match status" value="1"/>
</dbReference>
<feature type="domain" description="N-acetyltransferase" evidence="1">
    <location>
        <begin position="142"/>
        <end position="279"/>
    </location>
</feature>
<dbReference type="EMBL" id="NPBV01000002">
    <property type="protein sequence ID" value="PAD22501.1"/>
    <property type="molecule type" value="Genomic_DNA"/>
</dbReference>
<comment type="caution">
    <text evidence="2">The sequence shown here is derived from an EMBL/GenBank/DDBJ whole genome shotgun (WGS) entry which is preliminary data.</text>
</comment>
<proteinExistence type="predicted"/>
<evidence type="ECO:0000313" key="3">
    <source>
        <dbReference type="Proteomes" id="UP000216013"/>
    </source>
</evidence>
<evidence type="ECO:0000313" key="2">
    <source>
        <dbReference type="EMBL" id="PAD22501.1"/>
    </source>
</evidence>
<reference evidence="2 3" key="1">
    <citation type="submission" date="2017-07" db="EMBL/GenBank/DDBJ databases">
        <title>Isolation and whole genome analysis of endospore-forming bacteria from heroin.</title>
        <authorList>
            <person name="Kalinowski J."/>
            <person name="Ahrens B."/>
            <person name="Al-Dilaimi A."/>
            <person name="Winkler A."/>
            <person name="Wibberg D."/>
            <person name="Schleenbecker U."/>
            <person name="Ruckert C."/>
            <person name="Wolfel R."/>
            <person name="Grass G."/>
        </authorList>
    </citation>
    <scope>NUCLEOTIDE SEQUENCE [LARGE SCALE GENOMIC DNA]</scope>
    <source>
        <strain evidence="2 3">7528</strain>
    </source>
</reference>
<sequence length="279" mass="31579">MRFILEQDVNRLLVKAESFLLKHEAENNLLLGLLGRMAEGEDMGSVFGYGEDYDRIRIVFLHTKGNRIILSHDTVWTDEEAAELAHLVQTLTPNLPGVIGPVQQANQFARAWQQLYGKQIKVHMNQFIYQLDTVKDAGVARGEMRAANNDDFTLLRDWLVRFGEVTGEDMTEERADIVIGRLITQKRMYVWMVDGDIVSMAGCSRESRNGIVINAVFTPEEQQRKGYAQGLVAALSEKLLHEGKQFCCLFTNADDPGPNKLYQKMGYRCVAESSAIDFQ</sequence>
<evidence type="ECO:0000259" key="1">
    <source>
        <dbReference type="PROSITE" id="PS51186"/>
    </source>
</evidence>
<name>A0A268AEF5_9BACI</name>
<dbReference type="GO" id="GO:0016747">
    <property type="term" value="F:acyltransferase activity, transferring groups other than amino-acyl groups"/>
    <property type="evidence" value="ECO:0007669"/>
    <property type="project" value="InterPro"/>
</dbReference>
<protein>
    <recommendedName>
        <fullName evidence="1">N-acetyltransferase domain-containing protein</fullName>
    </recommendedName>
</protein>
<dbReference type="Gene3D" id="3.40.630.30">
    <property type="match status" value="1"/>
</dbReference>
<dbReference type="SUPFAM" id="SSF55729">
    <property type="entry name" value="Acyl-CoA N-acyltransferases (Nat)"/>
    <property type="match status" value="1"/>
</dbReference>
<dbReference type="Proteomes" id="UP000216013">
    <property type="component" value="Unassembled WGS sequence"/>
</dbReference>